<dbReference type="GO" id="GO:0043752">
    <property type="term" value="F:adenosylcobinamide kinase activity"/>
    <property type="evidence" value="ECO:0007669"/>
    <property type="project" value="InterPro"/>
</dbReference>
<proteinExistence type="predicted"/>
<dbReference type="InterPro" id="IPR003203">
    <property type="entry name" value="CobU/CobP"/>
</dbReference>
<name>A0A9D2LA55_9FIRM</name>
<dbReference type="Pfam" id="PF02283">
    <property type="entry name" value="CobU"/>
    <property type="match status" value="1"/>
</dbReference>
<comment type="caution">
    <text evidence="1">The sequence shown here is derived from an EMBL/GenBank/DDBJ whole genome shotgun (WGS) entry which is preliminary data.</text>
</comment>
<evidence type="ECO:0000313" key="1">
    <source>
        <dbReference type="EMBL" id="HJB08833.1"/>
    </source>
</evidence>
<dbReference type="GO" id="GO:0016779">
    <property type="term" value="F:nucleotidyltransferase activity"/>
    <property type="evidence" value="ECO:0007669"/>
    <property type="project" value="UniProtKB-KW"/>
</dbReference>
<organism evidence="1 2">
    <name type="scientific">Candidatus Enterocloster faecavium</name>
    <dbReference type="NCBI Taxonomy" id="2838560"/>
    <lineage>
        <taxon>Bacteria</taxon>
        <taxon>Bacillati</taxon>
        <taxon>Bacillota</taxon>
        <taxon>Clostridia</taxon>
        <taxon>Lachnospirales</taxon>
        <taxon>Lachnospiraceae</taxon>
        <taxon>Enterocloster</taxon>
    </lineage>
</organism>
<reference evidence="1" key="2">
    <citation type="submission" date="2021-04" db="EMBL/GenBank/DDBJ databases">
        <authorList>
            <person name="Gilroy R."/>
        </authorList>
    </citation>
    <scope>NUCLEOTIDE SEQUENCE</scope>
    <source>
        <strain evidence="1">CHK188-4685</strain>
    </source>
</reference>
<keyword evidence="1" id="KW-0548">Nucleotidyltransferase</keyword>
<dbReference type="EMBL" id="DWYS01000163">
    <property type="protein sequence ID" value="HJB08833.1"/>
    <property type="molecule type" value="Genomic_DNA"/>
</dbReference>
<protein>
    <submittedName>
        <fullName evidence="1">Bifunctional adenosylcobinamide kinase/adenosylcobinamide-phosphate guanylyltransferase</fullName>
    </submittedName>
</protein>
<sequence length="129" mass="14434">MILVIGGSFQGKREFAAARFAGQKPVNWTHGAYASLEEVLEAEFICGFHQFAERLFRGEIQTDPRQLAGLLRCHLPGRVVTADETGCGIVPLDRQMRSIREETGRLLCRMAGESEQVWRVTCGIGQRIK</sequence>
<dbReference type="GO" id="GO:0000166">
    <property type="term" value="F:nucleotide binding"/>
    <property type="evidence" value="ECO:0007669"/>
    <property type="project" value="InterPro"/>
</dbReference>
<dbReference type="InterPro" id="IPR027417">
    <property type="entry name" value="P-loop_NTPase"/>
</dbReference>
<gene>
    <name evidence="1" type="ORF">H9716_13395</name>
</gene>
<dbReference type="AlphaFoldDB" id="A0A9D2LA55"/>
<keyword evidence="1" id="KW-0418">Kinase</keyword>
<dbReference type="SUPFAM" id="SSF52540">
    <property type="entry name" value="P-loop containing nucleoside triphosphate hydrolases"/>
    <property type="match status" value="1"/>
</dbReference>
<accession>A0A9D2LA55</accession>
<dbReference type="Gene3D" id="3.40.50.300">
    <property type="entry name" value="P-loop containing nucleotide triphosphate hydrolases"/>
    <property type="match status" value="1"/>
</dbReference>
<keyword evidence="1" id="KW-0808">Transferase</keyword>
<evidence type="ECO:0000313" key="2">
    <source>
        <dbReference type="Proteomes" id="UP000886804"/>
    </source>
</evidence>
<dbReference type="Proteomes" id="UP000886804">
    <property type="component" value="Unassembled WGS sequence"/>
</dbReference>
<reference evidence="1" key="1">
    <citation type="journal article" date="2021" name="PeerJ">
        <title>Extensive microbial diversity within the chicken gut microbiome revealed by metagenomics and culture.</title>
        <authorList>
            <person name="Gilroy R."/>
            <person name="Ravi A."/>
            <person name="Getino M."/>
            <person name="Pursley I."/>
            <person name="Horton D.L."/>
            <person name="Alikhan N.F."/>
            <person name="Baker D."/>
            <person name="Gharbi K."/>
            <person name="Hall N."/>
            <person name="Watson M."/>
            <person name="Adriaenssens E.M."/>
            <person name="Foster-Nyarko E."/>
            <person name="Jarju S."/>
            <person name="Secka A."/>
            <person name="Antonio M."/>
            <person name="Oren A."/>
            <person name="Chaudhuri R.R."/>
            <person name="La Ragione R."/>
            <person name="Hildebrand F."/>
            <person name="Pallen M.J."/>
        </authorList>
    </citation>
    <scope>NUCLEOTIDE SEQUENCE</scope>
    <source>
        <strain evidence="1">CHK188-4685</strain>
    </source>
</reference>
<dbReference type="GO" id="GO:0009236">
    <property type="term" value="P:cobalamin biosynthetic process"/>
    <property type="evidence" value="ECO:0007669"/>
    <property type="project" value="InterPro"/>
</dbReference>